<comment type="caution">
    <text evidence="7">The sequence shown here is derived from an EMBL/GenBank/DDBJ whole genome shotgun (WGS) entry which is preliminary data.</text>
</comment>
<evidence type="ECO:0000256" key="5">
    <source>
        <dbReference type="SAM" id="MobiDB-lite"/>
    </source>
</evidence>
<dbReference type="Proteomes" id="UP000051886">
    <property type="component" value="Unassembled WGS sequence"/>
</dbReference>
<dbReference type="SUPFAM" id="SSF54106">
    <property type="entry name" value="LysM domain"/>
    <property type="match status" value="6"/>
</dbReference>
<dbReference type="PROSITE" id="PS51782">
    <property type="entry name" value="LYSM"/>
    <property type="match status" value="6"/>
</dbReference>
<name>A0A0R2LD37_9LACO</name>
<dbReference type="InterPro" id="IPR018392">
    <property type="entry name" value="LysM"/>
</dbReference>
<dbReference type="GO" id="GO:0042742">
    <property type="term" value="P:defense response to bacterium"/>
    <property type="evidence" value="ECO:0007669"/>
    <property type="project" value="UniProtKB-KW"/>
</dbReference>
<dbReference type="PRINTS" id="PR01002">
    <property type="entry name" value="FLGFLGJ"/>
</dbReference>
<feature type="domain" description="LysM" evidence="6">
    <location>
        <begin position="693"/>
        <end position="736"/>
    </location>
</feature>
<sequence>MKKRKERIEQEKALQLTENFKSVKKATTYIGTTVLMGTAGIGLSKTKAMADTTVQVANGQKNGQNDQSQETVNNQIIAQSDAGQDNAQNTITTENNETSVENNNEQAKTTQDAQQKNVTDQQDQNEEPQEAVPSKEAPVISGNTNSLLRGSVTTYQAPQSFIAQIAPSAVQIAKQRGLYASMMIAQASLESGWGSSQLSSQAFNLFGVKWNGSGAFVQMPTNEHYQGSNHRVTAKFQKYGSYGESMNNYATMILNRFPNSTPGKVGSVEQATKNLSHGVYGTYATDPNYAATLMRIINMYGLKQYDSQVGNNGGNTSTNLPNANSGQNSRPDHTSTGSNTSTSNHATYTVKAGDNLYQISLKHNMSVAKLKNLNNLSSNNIYVGQKLKVSGSTTNNNAKPQPSKPSKPSDPSKPSQTYTVKAKDSLWSIAQKNKTSVANLRKLNNLKADIIYVGQKLKVTAGSTAKQPSSNTSRPSKSQQRPANNPKQTSYTVKAHDSLWSIAHSHGLSVAQVKSLNNLSSDLIRVGQKLNLSKKQSGQTNSNQSRPNNNKNNNRSNQTTKQAKYTVQSGDSLWSIAQRNNMSVSSLKSLNKLSSDMIVVGQKLQVKGNGQKGQTNNSNKDKTTHKKANGTYVVKKNDSLWSIANAHNITIAKLRSINHLTGSVIYIGQTLKVEGRASVNADHKNTSSAPKKSTYTVQAHDSLWRIATRNKMTVNQLKSMNHLVSDAIYVGQTLKLK</sequence>
<feature type="domain" description="LysM" evidence="6">
    <location>
        <begin position="346"/>
        <end position="389"/>
    </location>
</feature>
<feature type="compositionally biased region" description="Low complexity" evidence="5">
    <location>
        <begin position="334"/>
        <end position="344"/>
    </location>
</feature>
<feature type="domain" description="LysM" evidence="6">
    <location>
        <begin position="416"/>
        <end position="459"/>
    </location>
</feature>
<keyword evidence="2" id="KW-0929">Antimicrobial</keyword>
<feature type="domain" description="LysM" evidence="6">
    <location>
        <begin position="489"/>
        <end position="532"/>
    </location>
</feature>
<dbReference type="AlphaFoldDB" id="A0A0R2LD37"/>
<feature type="domain" description="LysM" evidence="6">
    <location>
        <begin position="630"/>
        <end position="673"/>
    </location>
</feature>
<feature type="compositionally biased region" description="Polar residues" evidence="5">
    <location>
        <begin position="106"/>
        <end position="122"/>
    </location>
</feature>
<dbReference type="Gene3D" id="4.10.80.30">
    <property type="entry name" value="DNA polymerase, domain 6"/>
    <property type="match status" value="1"/>
</dbReference>
<dbReference type="SMART" id="SM00047">
    <property type="entry name" value="LYZ2"/>
    <property type="match status" value="1"/>
</dbReference>
<dbReference type="EMBL" id="JQCN01000066">
    <property type="protein sequence ID" value="KRN96535.1"/>
    <property type="molecule type" value="Genomic_DNA"/>
</dbReference>
<dbReference type="GO" id="GO:0008932">
    <property type="term" value="F:lytic endotransglycosylase activity"/>
    <property type="evidence" value="ECO:0007669"/>
    <property type="project" value="TreeGrafter"/>
</dbReference>
<evidence type="ECO:0000256" key="1">
    <source>
        <dbReference type="ARBA" id="ARBA00010266"/>
    </source>
</evidence>
<proteinExistence type="inferred from homology"/>
<feature type="region of interest" description="Disordered" evidence="5">
    <location>
        <begin position="607"/>
        <end position="627"/>
    </location>
</feature>
<feature type="compositionally biased region" description="Low complexity" evidence="5">
    <location>
        <begin position="539"/>
        <end position="562"/>
    </location>
</feature>
<feature type="compositionally biased region" description="Polar residues" evidence="5">
    <location>
        <begin position="310"/>
        <end position="329"/>
    </location>
</feature>
<dbReference type="GO" id="GO:0031640">
    <property type="term" value="P:killing of cells of another organism"/>
    <property type="evidence" value="ECO:0007669"/>
    <property type="project" value="UniProtKB-KW"/>
</dbReference>
<feature type="region of interest" description="Disordered" evidence="5">
    <location>
        <begin position="80"/>
        <end position="143"/>
    </location>
</feature>
<protein>
    <recommendedName>
        <fullName evidence="4">Peptidoglycan hydrolase</fullName>
    </recommendedName>
</protein>
<accession>A0A0R2LD37</accession>
<dbReference type="InterPro" id="IPR036779">
    <property type="entry name" value="LysM_dom_sf"/>
</dbReference>
<evidence type="ECO:0000256" key="3">
    <source>
        <dbReference type="ARBA" id="ARBA00022638"/>
    </source>
</evidence>
<feature type="region of interest" description="Disordered" evidence="5">
    <location>
        <begin position="461"/>
        <end position="490"/>
    </location>
</feature>
<dbReference type="InterPro" id="IPR002901">
    <property type="entry name" value="MGlyc_endo_b_GlcNAc-like_dom"/>
</dbReference>
<evidence type="ECO:0000259" key="6">
    <source>
        <dbReference type="PROSITE" id="PS51782"/>
    </source>
</evidence>
<dbReference type="GO" id="GO:0004040">
    <property type="term" value="F:amidase activity"/>
    <property type="evidence" value="ECO:0007669"/>
    <property type="project" value="InterPro"/>
</dbReference>
<feature type="compositionally biased region" description="Low complexity" evidence="5">
    <location>
        <begin position="89"/>
        <end position="105"/>
    </location>
</feature>
<gene>
    <name evidence="7" type="ORF">IV66_GL000721</name>
</gene>
<dbReference type="SMART" id="SM00257">
    <property type="entry name" value="LysM"/>
    <property type="match status" value="6"/>
</dbReference>
<dbReference type="PANTHER" id="PTHR33734:SF22">
    <property type="entry name" value="MEMBRANE-BOUND LYTIC MUREIN TRANSGLYCOSYLASE D"/>
    <property type="match status" value="1"/>
</dbReference>
<dbReference type="PATRIC" id="fig|449659.4.peg.726"/>
<dbReference type="Gene3D" id="3.10.350.10">
    <property type="entry name" value="LysM domain"/>
    <property type="match status" value="6"/>
</dbReference>
<organism evidence="7 8">
    <name type="scientific">Ligilactobacillus pobuzihii</name>
    <dbReference type="NCBI Taxonomy" id="449659"/>
    <lineage>
        <taxon>Bacteria</taxon>
        <taxon>Bacillati</taxon>
        <taxon>Bacillota</taxon>
        <taxon>Bacilli</taxon>
        <taxon>Lactobacillales</taxon>
        <taxon>Lactobacillaceae</taxon>
        <taxon>Ligilactobacillus</taxon>
    </lineage>
</organism>
<reference evidence="7 8" key="1">
    <citation type="journal article" date="2015" name="Genome Announc.">
        <title>Expanding the biotechnology potential of lactobacilli through comparative genomics of 213 strains and associated genera.</title>
        <authorList>
            <person name="Sun Z."/>
            <person name="Harris H.M."/>
            <person name="McCann A."/>
            <person name="Guo C."/>
            <person name="Argimon S."/>
            <person name="Zhang W."/>
            <person name="Yang X."/>
            <person name="Jeffery I.B."/>
            <person name="Cooney J.C."/>
            <person name="Kagawa T.F."/>
            <person name="Liu W."/>
            <person name="Song Y."/>
            <person name="Salvetti E."/>
            <person name="Wrobel A."/>
            <person name="Rasinkangas P."/>
            <person name="Parkhill J."/>
            <person name="Rea M.C."/>
            <person name="O'Sullivan O."/>
            <person name="Ritari J."/>
            <person name="Douillard F.P."/>
            <person name="Paul Ross R."/>
            <person name="Yang R."/>
            <person name="Briner A.E."/>
            <person name="Felis G.E."/>
            <person name="de Vos W.M."/>
            <person name="Barrangou R."/>
            <person name="Klaenhammer T.R."/>
            <person name="Caufield P.W."/>
            <person name="Cui Y."/>
            <person name="Zhang H."/>
            <person name="O'Toole P.W."/>
        </authorList>
    </citation>
    <scope>NUCLEOTIDE SEQUENCE [LARGE SCALE GENOMIC DNA]</scope>
    <source>
        <strain evidence="7 8">NBRC 103219</strain>
    </source>
</reference>
<dbReference type="Pfam" id="PF01476">
    <property type="entry name" value="LysM"/>
    <property type="match status" value="6"/>
</dbReference>
<feature type="domain" description="LysM" evidence="6">
    <location>
        <begin position="563"/>
        <end position="606"/>
    </location>
</feature>
<dbReference type="Gene3D" id="1.10.530.10">
    <property type="match status" value="1"/>
</dbReference>
<dbReference type="Pfam" id="PF01832">
    <property type="entry name" value="Glucosaminidase"/>
    <property type="match status" value="1"/>
</dbReference>
<feature type="region of interest" description="Disordered" evidence="5">
    <location>
        <begin position="532"/>
        <end position="565"/>
    </location>
</feature>
<keyword evidence="3" id="KW-0081">Bacteriolytic enzyme</keyword>
<feature type="region of interest" description="Disordered" evidence="5">
    <location>
        <begin position="390"/>
        <end position="418"/>
    </location>
</feature>
<dbReference type="OrthoDB" id="37530at2"/>
<dbReference type="CDD" id="cd00118">
    <property type="entry name" value="LysM"/>
    <property type="match status" value="6"/>
</dbReference>
<keyword evidence="8" id="KW-1185">Reference proteome</keyword>
<feature type="region of interest" description="Disordered" evidence="5">
    <location>
        <begin position="310"/>
        <end position="346"/>
    </location>
</feature>
<comment type="similarity">
    <text evidence="1">Belongs to the glycosyl hydrolase 73 family.</text>
</comment>
<dbReference type="PANTHER" id="PTHR33734">
    <property type="entry name" value="LYSM DOMAIN-CONTAINING GPI-ANCHORED PROTEIN 2"/>
    <property type="match status" value="1"/>
</dbReference>
<dbReference type="RefSeq" id="WP_017868653.1">
    <property type="nucleotide sequence ID" value="NZ_BJYB01000021.1"/>
</dbReference>
<evidence type="ECO:0000256" key="2">
    <source>
        <dbReference type="ARBA" id="ARBA00022529"/>
    </source>
</evidence>
<evidence type="ECO:0000313" key="8">
    <source>
        <dbReference type="Proteomes" id="UP000051886"/>
    </source>
</evidence>
<evidence type="ECO:0000313" key="7">
    <source>
        <dbReference type="EMBL" id="KRN96535.1"/>
    </source>
</evidence>
<evidence type="ECO:0000256" key="4">
    <source>
        <dbReference type="ARBA" id="ARBA00032108"/>
    </source>
</evidence>
<dbReference type="STRING" id="449659.IV66_GL000721"/>